<comment type="caution">
    <text evidence="3">The sequence shown here is derived from an EMBL/GenBank/DDBJ whole genome shotgun (WGS) entry which is preliminary data.</text>
</comment>
<sequence>MSTFEGRQGSALVVIDLQNDVVAKAHAREAVLANVVRLIERARRESVPVIWIQHHDDDVLRGTPGWELVPELTRSQGEPLVEKSHGDSFEGTDLSTVLAHLGVGHLVVVGAQTDFCIRSTLHGAFTRGYDVTLVADAHTTDDSTALGAPPPAQLINHTNLYWDQQTAPGRSADVVQTAQVTFRR</sequence>
<proteinExistence type="predicted"/>
<dbReference type="Gene3D" id="3.40.50.850">
    <property type="entry name" value="Isochorismatase-like"/>
    <property type="match status" value="1"/>
</dbReference>
<name>W9ATR2_MYCCO</name>
<dbReference type="Proteomes" id="UP000028870">
    <property type="component" value="Unassembled WGS sequence"/>
</dbReference>
<dbReference type="AlphaFoldDB" id="W9ATR2"/>
<dbReference type="OrthoDB" id="3174612at2"/>
<keyword evidence="1 3" id="KW-0378">Hydrolase</keyword>
<evidence type="ECO:0000313" key="3">
    <source>
        <dbReference type="EMBL" id="CDO08903.1"/>
    </source>
</evidence>
<evidence type="ECO:0000256" key="1">
    <source>
        <dbReference type="ARBA" id="ARBA00022801"/>
    </source>
</evidence>
<reference evidence="3" key="1">
    <citation type="submission" date="2014-03" db="EMBL/GenBank/DDBJ databases">
        <title>Draft Genome Sequence of Mycobacterium cosmeticum DSM 44829.</title>
        <authorList>
            <person name="Croce O."/>
            <person name="Robert C."/>
            <person name="Raoult D."/>
            <person name="Drancourt M."/>
        </authorList>
    </citation>
    <scope>NUCLEOTIDE SEQUENCE [LARGE SCALE GENOMIC DNA]</scope>
    <source>
        <strain evidence="3">DSM 44829</strain>
    </source>
</reference>
<dbReference type="RefSeq" id="WP_036400070.1">
    <property type="nucleotide sequence ID" value="NZ_CCBB010000002.1"/>
</dbReference>
<dbReference type="SUPFAM" id="SSF52499">
    <property type="entry name" value="Isochorismatase-like hydrolases"/>
    <property type="match status" value="1"/>
</dbReference>
<evidence type="ECO:0000313" key="4">
    <source>
        <dbReference type="Proteomes" id="UP000028870"/>
    </source>
</evidence>
<dbReference type="STRING" id="258533.BN977_03723"/>
<dbReference type="CDD" id="cd01014">
    <property type="entry name" value="nicotinamidase_related"/>
    <property type="match status" value="1"/>
</dbReference>
<evidence type="ECO:0000259" key="2">
    <source>
        <dbReference type="Pfam" id="PF00857"/>
    </source>
</evidence>
<dbReference type="InterPro" id="IPR036380">
    <property type="entry name" value="Isochorismatase-like_sf"/>
</dbReference>
<accession>W9ATR2</accession>
<protein>
    <submittedName>
        <fullName evidence="3">Isochorismatase hydrolase</fullName>
    </submittedName>
</protein>
<gene>
    <name evidence="3" type="ORF">BN977_03723</name>
</gene>
<dbReference type="InterPro" id="IPR050272">
    <property type="entry name" value="Isochorismatase-like_hydrls"/>
</dbReference>
<dbReference type="EMBL" id="CCBB010000002">
    <property type="protein sequence ID" value="CDO08903.1"/>
    <property type="molecule type" value="Genomic_DNA"/>
</dbReference>
<reference evidence="3" key="2">
    <citation type="submission" date="2014-03" db="EMBL/GenBank/DDBJ databases">
        <authorList>
            <person name="Urmite Genomes"/>
        </authorList>
    </citation>
    <scope>NUCLEOTIDE SEQUENCE</scope>
    <source>
        <strain evidence="3">DSM 44829</strain>
    </source>
</reference>
<dbReference type="InterPro" id="IPR000868">
    <property type="entry name" value="Isochorismatase-like_dom"/>
</dbReference>
<dbReference type="eggNOG" id="COG1335">
    <property type="taxonomic scope" value="Bacteria"/>
</dbReference>
<dbReference type="PANTHER" id="PTHR43540">
    <property type="entry name" value="PEROXYUREIDOACRYLATE/UREIDOACRYLATE AMIDOHYDROLASE-RELATED"/>
    <property type="match status" value="1"/>
</dbReference>
<organism evidence="3 4">
    <name type="scientific">Mycolicibacterium cosmeticum</name>
    <dbReference type="NCBI Taxonomy" id="258533"/>
    <lineage>
        <taxon>Bacteria</taxon>
        <taxon>Bacillati</taxon>
        <taxon>Actinomycetota</taxon>
        <taxon>Actinomycetes</taxon>
        <taxon>Mycobacteriales</taxon>
        <taxon>Mycobacteriaceae</taxon>
        <taxon>Mycolicibacterium</taxon>
    </lineage>
</organism>
<dbReference type="Pfam" id="PF00857">
    <property type="entry name" value="Isochorismatase"/>
    <property type="match status" value="1"/>
</dbReference>
<keyword evidence="4" id="KW-1185">Reference proteome</keyword>
<feature type="domain" description="Isochorismatase-like" evidence="2">
    <location>
        <begin position="10"/>
        <end position="140"/>
    </location>
</feature>
<dbReference type="GO" id="GO:0016787">
    <property type="term" value="F:hydrolase activity"/>
    <property type="evidence" value="ECO:0007669"/>
    <property type="project" value="UniProtKB-KW"/>
</dbReference>